<comment type="caution">
    <text evidence="1">The sequence shown here is derived from an EMBL/GenBank/DDBJ whole genome shotgun (WGS) entry which is preliminary data.</text>
</comment>
<gene>
    <name evidence="1" type="ORF">K1T71_000239</name>
</gene>
<name>A0ACC1DJ11_9NEOP</name>
<reference evidence="1 2" key="1">
    <citation type="journal article" date="2021" name="Front. Genet.">
        <title>Chromosome-Level Genome Assembly Reveals Significant Gene Expansion in the Toll and IMD Signaling Pathways of Dendrolimus kikuchii.</title>
        <authorList>
            <person name="Zhou J."/>
            <person name="Wu P."/>
            <person name="Xiong Z."/>
            <person name="Liu N."/>
            <person name="Zhao N."/>
            <person name="Ji M."/>
            <person name="Qiu Y."/>
            <person name="Yang B."/>
        </authorList>
    </citation>
    <scope>NUCLEOTIDE SEQUENCE [LARGE SCALE GENOMIC DNA]</scope>
    <source>
        <strain evidence="1">Ann1</strain>
    </source>
</reference>
<keyword evidence="2" id="KW-1185">Reference proteome</keyword>
<accession>A0ACC1DJ11</accession>
<dbReference type="EMBL" id="CM034387">
    <property type="protein sequence ID" value="KAJ0183816.1"/>
    <property type="molecule type" value="Genomic_DNA"/>
</dbReference>
<evidence type="ECO:0000313" key="1">
    <source>
        <dbReference type="EMBL" id="KAJ0183816.1"/>
    </source>
</evidence>
<protein>
    <submittedName>
        <fullName evidence="1">Uncharacterized protein</fullName>
    </submittedName>
</protein>
<sequence>MRAYSHRNNNPTYQAFKQIFRSLLIARLINFHSERYNCEDVTGEQILRLQNLMQTVLGDDGKEINLEPQDLSLPSSSIKRTLPPVHTKKIQAEVRKERLNVH</sequence>
<dbReference type="Proteomes" id="UP000824533">
    <property type="component" value="Linkage Group LG01"/>
</dbReference>
<proteinExistence type="predicted"/>
<organism evidence="1 2">
    <name type="scientific">Dendrolimus kikuchii</name>
    <dbReference type="NCBI Taxonomy" id="765133"/>
    <lineage>
        <taxon>Eukaryota</taxon>
        <taxon>Metazoa</taxon>
        <taxon>Ecdysozoa</taxon>
        <taxon>Arthropoda</taxon>
        <taxon>Hexapoda</taxon>
        <taxon>Insecta</taxon>
        <taxon>Pterygota</taxon>
        <taxon>Neoptera</taxon>
        <taxon>Endopterygota</taxon>
        <taxon>Lepidoptera</taxon>
        <taxon>Glossata</taxon>
        <taxon>Ditrysia</taxon>
        <taxon>Bombycoidea</taxon>
        <taxon>Lasiocampidae</taxon>
        <taxon>Dendrolimus</taxon>
    </lineage>
</organism>
<evidence type="ECO:0000313" key="2">
    <source>
        <dbReference type="Proteomes" id="UP000824533"/>
    </source>
</evidence>